<feature type="domain" description="Leucine-binding protein" evidence="3">
    <location>
        <begin position="11"/>
        <end position="196"/>
    </location>
</feature>
<dbReference type="InterPro" id="IPR051010">
    <property type="entry name" value="BCAA_transport"/>
</dbReference>
<dbReference type="SUPFAM" id="SSF53822">
    <property type="entry name" value="Periplasmic binding protein-like I"/>
    <property type="match status" value="1"/>
</dbReference>
<dbReference type="Gene3D" id="3.40.50.2300">
    <property type="match status" value="2"/>
</dbReference>
<dbReference type="PANTHER" id="PTHR30483:SF37">
    <property type="entry name" value="ABC TRANSPORTER SUBSTRATE-BINDING PROTEIN"/>
    <property type="match status" value="1"/>
</dbReference>
<gene>
    <name evidence="4" type="ORF">ETSY1_34595</name>
</gene>
<organism evidence="4 5">
    <name type="scientific">Entotheonella factor</name>
    <dbReference type="NCBI Taxonomy" id="1429438"/>
    <lineage>
        <taxon>Bacteria</taxon>
        <taxon>Pseudomonadati</taxon>
        <taxon>Nitrospinota/Tectimicrobiota group</taxon>
        <taxon>Candidatus Tectimicrobiota</taxon>
        <taxon>Candidatus Entotheonellia</taxon>
        <taxon>Candidatus Entotheonellales</taxon>
        <taxon>Candidatus Entotheonellaceae</taxon>
        <taxon>Candidatus Entotheonella</taxon>
    </lineage>
</organism>
<name>W4L9B1_ENTF1</name>
<dbReference type="InterPro" id="IPR028082">
    <property type="entry name" value="Peripla_BP_I"/>
</dbReference>
<dbReference type="AlphaFoldDB" id="W4L9B1"/>
<dbReference type="PANTHER" id="PTHR30483">
    <property type="entry name" value="LEUCINE-SPECIFIC-BINDING PROTEIN"/>
    <property type="match status" value="1"/>
</dbReference>
<sequence>MSYFKALRERILPKFNLEIVLDEVFTPPLPDATAVVQKLRTAKPDLMINGATSHTDVITLLQKMREFQVKVPMIGLGAQFTTQEFRDGVGVELVEGLMATVASHALKGQDALLERFKARTGEPWMVQDSVSGYAEIWIIKAAIEQAGSADPGKVRDAIAALDLQEGPAAAALMPGYIRFNEQGRRVDAVPVIVQWQGGTPYTVYPTEGAVKQAIWPQ</sequence>
<comment type="caution">
    <text evidence="4">The sequence shown here is derived from an EMBL/GenBank/DDBJ whole genome shotgun (WGS) entry which is preliminary data.</text>
</comment>
<accession>W4L9B1</accession>
<evidence type="ECO:0000256" key="1">
    <source>
        <dbReference type="ARBA" id="ARBA00010062"/>
    </source>
</evidence>
<dbReference type="Proteomes" id="UP000019141">
    <property type="component" value="Unassembled WGS sequence"/>
</dbReference>
<dbReference type="InterPro" id="IPR028081">
    <property type="entry name" value="Leu-bd"/>
</dbReference>
<reference evidence="4 5" key="1">
    <citation type="journal article" date="2014" name="Nature">
        <title>An environmental bacterial taxon with a large and distinct metabolic repertoire.</title>
        <authorList>
            <person name="Wilson M.C."/>
            <person name="Mori T."/>
            <person name="Ruckert C."/>
            <person name="Uria A.R."/>
            <person name="Helf M.J."/>
            <person name="Takada K."/>
            <person name="Gernert C."/>
            <person name="Steffens U.A."/>
            <person name="Heycke N."/>
            <person name="Schmitt S."/>
            <person name="Rinke C."/>
            <person name="Helfrich E.J."/>
            <person name="Brachmann A.O."/>
            <person name="Gurgui C."/>
            <person name="Wakimoto T."/>
            <person name="Kracht M."/>
            <person name="Crusemann M."/>
            <person name="Hentschel U."/>
            <person name="Abe I."/>
            <person name="Matsunaga S."/>
            <person name="Kalinowski J."/>
            <person name="Takeyama H."/>
            <person name="Piel J."/>
        </authorList>
    </citation>
    <scope>NUCLEOTIDE SEQUENCE [LARGE SCALE GENOMIC DNA]</scope>
    <source>
        <strain evidence="5">TSY1</strain>
    </source>
</reference>
<dbReference type="EMBL" id="AZHW01001059">
    <property type="protein sequence ID" value="ETW94489.1"/>
    <property type="molecule type" value="Genomic_DNA"/>
</dbReference>
<dbReference type="Pfam" id="PF13458">
    <property type="entry name" value="Peripla_BP_6"/>
    <property type="match status" value="1"/>
</dbReference>
<dbReference type="HOGENOM" id="CLU_1270366_0_0_7"/>
<protein>
    <recommendedName>
        <fullName evidence="3">Leucine-binding protein domain-containing protein</fullName>
    </recommendedName>
</protein>
<comment type="similarity">
    <text evidence="1">Belongs to the leucine-binding protein family.</text>
</comment>
<proteinExistence type="inferred from homology"/>
<evidence type="ECO:0000256" key="2">
    <source>
        <dbReference type="ARBA" id="ARBA00022729"/>
    </source>
</evidence>
<evidence type="ECO:0000259" key="3">
    <source>
        <dbReference type="Pfam" id="PF13458"/>
    </source>
</evidence>
<evidence type="ECO:0000313" key="5">
    <source>
        <dbReference type="Proteomes" id="UP000019141"/>
    </source>
</evidence>
<evidence type="ECO:0000313" key="4">
    <source>
        <dbReference type="EMBL" id="ETW94489.1"/>
    </source>
</evidence>
<keyword evidence="2" id="KW-0732">Signal</keyword>
<keyword evidence="5" id="KW-1185">Reference proteome</keyword>